<dbReference type="RefSeq" id="WP_149815071.1">
    <property type="nucleotide sequence ID" value="NZ_VUOA01000002.1"/>
</dbReference>
<dbReference type="Proteomes" id="UP000323142">
    <property type="component" value="Unassembled WGS sequence"/>
</dbReference>
<evidence type="ECO:0000313" key="3">
    <source>
        <dbReference type="Proteomes" id="UP000323142"/>
    </source>
</evidence>
<gene>
    <name evidence="2" type="ORF">F0L46_00510</name>
</gene>
<accession>A0A5B2VZP4</accession>
<feature type="signal peptide" evidence="1">
    <location>
        <begin position="1"/>
        <end position="20"/>
    </location>
</feature>
<organism evidence="2 3">
    <name type="scientific">Salinarimonas soli</name>
    <dbReference type="NCBI Taxonomy" id="1638099"/>
    <lineage>
        <taxon>Bacteria</taxon>
        <taxon>Pseudomonadati</taxon>
        <taxon>Pseudomonadota</taxon>
        <taxon>Alphaproteobacteria</taxon>
        <taxon>Hyphomicrobiales</taxon>
        <taxon>Salinarimonadaceae</taxon>
        <taxon>Salinarimonas</taxon>
    </lineage>
</organism>
<dbReference type="AlphaFoldDB" id="A0A5B2VZP4"/>
<evidence type="ECO:0000256" key="1">
    <source>
        <dbReference type="SAM" id="SignalP"/>
    </source>
</evidence>
<keyword evidence="3" id="KW-1185">Reference proteome</keyword>
<proteinExistence type="predicted"/>
<sequence>MRKIMIAALSLAALSTAALAEGGDNPVRDLYAAPKAPVARSMVDPAVTATIREERRAAPRQAIQDLREYQLWNSNR</sequence>
<dbReference type="EMBL" id="VUOA01000002">
    <property type="protein sequence ID" value="KAA2244304.1"/>
    <property type="molecule type" value="Genomic_DNA"/>
</dbReference>
<name>A0A5B2VZP4_9HYPH</name>
<protein>
    <submittedName>
        <fullName evidence="2">Uncharacterized protein</fullName>
    </submittedName>
</protein>
<reference evidence="2 3" key="2">
    <citation type="submission" date="2019-09" db="EMBL/GenBank/DDBJ databases">
        <authorList>
            <person name="Jin C."/>
        </authorList>
    </citation>
    <scope>NUCLEOTIDE SEQUENCE [LARGE SCALE GENOMIC DNA]</scope>
    <source>
        <strain evidence="2 3">BN140002</strain>
    </source>
</reference>
<evidence type="ECO:0000313" key="2">
    <source>
        <dbReference type="EMBL" id="KAA2244304.1"/>
    </source>
</evidence>
<feature type="chain" id="PRO_5023056358" evidence="1">
    <location>
        <begin position="21"/>
        <end position="76"/>
    </location>
</feature>
<keyword evidence="1" id="KW-0732">Signal</keyword>
<reference evidence="2 3" key="1">
    <citation type="submission" date="2019-09" db="EMBL/GenBank/DDBJ databases">
        <title>Salinarimonas rosea gen. nov., sp. nov., a new member of the a-2 subgroup of the Proteobacteria.</title>
        <authorList>
            <person name="Liu J."/>
        </authorList>
    </citation>
    <scope>NUCLEOTIDE SEQUENCE [LARGE SCALE GENOMIC DNA]</scope>
    <source>
        <strain evidence="2 3">BN140002</strain>
    </source>
</reference>
<comment type="caution">
    <text evidence="2">The sequence shown here is derived from an EMBL/GenBank/DDBJ whole genome shotgun (WGS) entry which is preliminary data.</text>
</comment>